<dbReference type="PANTHER" id="PTHR36842">
    <property type="entry name" value="PROTEIN TOLB HOMOLOG"/>
    <property type="match status" value="1"/>
</dbReference>
<evidence type="ECO:0000313" key="3">
    <source>
        <dbReference type="EMBL" id="TMQ73260.1"/>
    </source>
</evidence>
<dbReference type="Pfam" id="PF07676">
    <property type="entry name" value="PD40"/>
    <property type="match status" value="5"/>
</dbReference>
<accession>A0A538UBP6</accession>
<dbReference type="Gene3D" id="3.40.50.10070">
    <property type="entry name" value="TolB, N-terminal domain"/>
    <property type="match status" value="1"/>
</dbReference>
<sequence>MRRTLTMAMVAMALGAGPARSQTPTDVRLDISSGEGRRIRIHCESLQPGGDRVAGTWSVQADDVLAHDLDWSAVFLVSKAWAGGSPPMDVQAVVGGKLTVNGSQVRLNGEVRDLPARRPILLREYRGPVTDWRSLVHAFADDIVLQFSGEPGVARTRIAFIAQNGRNKELYTMDYDGARLAPLTADQSIALSPAWSPEGSLILFTSYRGGTGPRLFVTSSTAGRPFLVSGRPGLNTSGSYSPDGREILCTLSQDGNSEIYVLDARGGSPQRLTNQRSIDTSPAWSPTGREIAFTSDRTGTPQVHLMDREGGNVRRLTYDADYTDSPAWSPKGDRIAFVARTGGGFDIYTCRPDGTDTRLIVSGGANENPRWSPDGRHLVFSSNRGGARGLFVSDLDGTPPRKLETGGLISLSPAWSPRPASGGSALRVTEGSPTPGGHP</sequence>
<dbReference type="AlphaFoldDB" id="A0A538UBP6"/>
<proteinExistence type="inferred from homology"/>
<evidence type="ECO:0000256" key="2">
    <source>
        <dbReference type="SAM" id="MobiDB-lite"/>
    </source>
</evidence>
<reference evidence="3 4" key="1">
    <citation type="journal article" date="2019" name="Nat. Microbiol.">
        <title>Mediterranean grassland soil C-N compound turnover is dependent on rainfall and depth, and is mediated by genomically divergent microorganisms.</title>
        <authorList>
            <person name="Diamond S."/>
            <person name="Andeer P.F."/>
            <person name="Li Z."/>
            <person name="Crits-Christoph A."/>
            <person name="Burstein D."/>
            <person name="Anantharaman K."/>
            <person name="Lane K.R."/>
            <person name="Thomas B.C."/>
            <person name="Pan C."/>
            <person name="Northen T.R."/>
            <person name="Banfield J.F."/>
        </authorList>
    </citation>
    <scope>NUCLEOTIDE SEQUENCE [LARGE SCALE GENOMIC DNA]</scope>
    <source>
        <strain evidence="3">WS_11</strain>
    </source>
</reference>
<dbReference type="Gene3D" id="2.120.10.30">
    <property type="entry name" value="TolB, C-terminal domain"/>
    <property type="match status" value="2"/>
</dbReference>
<dbReference type="PANTHER" id="PTHR36842:SF1">
    <property type="entry name" value="PROTEIN TOLB"/>
    <property type="match status" value="1"/>
</dbReference>
<name>A0A538UBP6_UNCEI</name>
<feature type="region of interest" description="Disordered" evidence="2">
    <location>
        <begin position="404"/>
        <end position="439"/>
    </location>
</feature>
<dbReference type="SUPFAM" id="SSF52964">
    <property type="entry name" value="TolB, N-terminal domain"/>
    <property type="match status" value="1"/>
</dbReference>
<evidence type="ECO:0000256" key="1">
    <source>
        <dbReference type="ARBA" id="ARBA00009820"/>
    </source>
</evidence>
<dbReference type="InterPro" id="IPR011659">
    <property type="entry name" value="WD40"/>
</dbReference>
<comment type="similarity">
    <text evidence="1">Belongs to the TolB family.</text>
</comment>
<evidence type="ECO:0000313" key="4">
    <source>
        <dbReference type="Proteomes" id="UP000319771"/>
    </source>
</evidence>
<dbReference type="InterPro" id="IPR011042">
    <property type="entry name" value="6-blade_b-propeller_TolB-like"/>
</dbReference>
<dbReference type="Proteomes" id="UP000319771">
    <property type="component" value="Unassembled WGS sequence"/>
</dbReference>
<gene>
    <name evidence="3" type="ORF">E6K81_05105</name>
</gene>
<dbReference type="EMBL" id="VBPB01000076">
    <property type="protein sequence ID" value="TMQ73260.1"/>
    <property type="molecule type" value="Genomic_DNA"/>
</dbReference>
<protein>
    <submittedName>
        <fullName evidence="3">Tol-Pal system beta propeller repeat protein TolB</fullName>
    </submittedName>
</protein>
<dbReference type="SUPFAM" id="SSF69304">
    <property type="entry name" value="Tricorn protease N-terminal domain"/>
    <property type="match status" value="1"/>
</dbReference>
<organism evidence="3 4">
    <name type="scientific">Eiseniibacteriota bacterium</name>
    <dbReference type="NCBI Taxonomy" id="2212470"/>
    <lineage>
        <taxon>Bacteria</taxon>
        <taxon>Candidatus Eiseniibacteriota</taxon>
    </lineage>
</organism>
<comment type="caution">
    <text evidence="3">The sequence shown here is derived from an EMBL/GenBank/DDBJ whole genome shotgun (WGS) entry which is preliminary data.</text>
</comment>